<protein>
    <submittedName>
        <fullName evidence="3">Plasmid segregation protein ParM</fullName>
    </submittedName>
</protein>
<organism evidence="3 4">
    <name type="scientific">Bacillus spongiae</name>
    <dbReference type="NCBI Taxonomy" id="2683610"/>
    <lineage>
        <taxon>Bacteria</taxon>
        <taxon>Bacillati</taxon>
        <taxon>Bacillota</taxon>
        <taxon>Bacilli</taxon>
        <taxon>Bacillales</taxon>
        <taxon>Bacillaceae</taxon>
        <taxon>Bacillus</taxon>
    </lineage>
</organism>
<comment type="caution">
    <text evidence="3">The sequence shown here is derived from an EMBL/GenBank/DDBJ whole genome shotgun (WGS) entry which is preliminary data.</text>
</comment>
<dbReference type="InterPro" id="IPR043129">
    <property type="entry name" value="ATPase_NBD"/>
</dbReference>
<dbReference type="Pfam" id="PF21522">
    <property type="entry name" value="MreB-like_C"/>
    <property type="match status" value="1"/>
</dbReference>
<evidence type="ECO:0000259" key="1">
    <source>
        <dbReference type="Pfam" id="PF17989"/>
    </source>
</evidence>
<dbReference type="Pfam" id="PF17989">
    <property type="entry name" value="ALP_N"/>
    <property type="match status" value="1"/>
</dbReference>
<dbReference type="InterPro" id="IPR040607">
    <property type="entry name" value="ALP_N"/>
</dbReference>
<dbReference type="RefSeq" id="WP_336588879.1">
    <property type="nucleotide sequence ID" value="NZ_JBBAXC010000026.1"/>
</dbReference>
<dbReference type="EMBL" id="JBBAXC010000026">
    <property type="protein sequence ID" value="MEI5909435.1"/>
    <property type="molecule type" value="Genomic_DNA"/>
</dbReference>
<gene>
    <name evidence="3" type="ORF">WAK64_20615</name>
</gene>
<keyword evidence="4" id="KW-1185">Reference proteome</keyword>
<name>A0ABU8HJA4_9BACI</name>
<accession>A0ABU8HJA4</accession>
<sequence>MSNKRIVIGLDHGNGWVKAKTDSNMVVLPSYIARKDSLGEGLTGGKLELNEFESSTHKGEVYVWGKDVVKAERPLSTYGSQNRYQQKYYKLLNQFALAKVLGNYTGDVVEALVITGIPSQEKGTELEKDLESTLRGSHLVKVDGKEIIIKVTKVVIVPQPVGTLMSQYLDNDGFVKEESYEEDAVAVIDVGTGTTDLDHIKELRRQTDDFDSIKIGMFDVYKKISDFVNRQNPSANATPQKVEEQFENGSYTVSKRSKIDITGIKEDVLETVAMDIKNSIIQRWRTWDRFDEIIITGGGATPLGQKLKELIGDATPIKEAQIANAEGFYKYGKFIEGASK</sequence>
<dbReference type="SUPFAM" id="SSF53067">
    <property type="entry name" value="Actin-like ATPase domain"/>
    <property type="match status" value="2"/>
</dbReference>
<evidence type="ECO:0000313" key="3">
    <source>
        <dbReference type="EMBL" id="MEI5909435.1"/>
    </source>
</evidence>
<reference evidence="3 4" key="1">
    <citation type="journal article" date="2018" name="J. Microbiol.">
        <title>Bacillus spongiae sp. nov., isolated from sponge of Jeju Island.</title>
        <authorList>
            <person name="Lee G.E."/>
            <person name="Im W.T."/>
            <person name="Park J.S."/>
        </authorList>
    </citation>
    <scope>NUCLEOTIDE SEQUENCE [LARGE SCALE GENOMIC DNA]</scope>
    <source>
        <strain evidence="3 4">135PIL107-10</strain>
    </source>
</reference>
<dbReference type="InterPro" id="IPR049067">
    <property type="entry name" value="MreB-like_C"/>
</dbReference>
<evidence type="ECO:0000313" key="4">
    <source>
        <dbReference type="Proteomes" id="UP001312865"/>
    </source>
</evidence>
<evidence type="ECO:0000259" key="2">
    <source>
        <dbReference type="Pfam" id="PF21522"/>
    </source>
</evidence>
<dbReference type="CDD" id="cd24021">
    <property type="entry name" value="ASKHA_NBD_ParM_Psk41-like"/>
    <property type="match status" value="1"/>
</dbReference>
<dbReference type="Proteomes" id="UP001312865">
    <property type="component" value="Unassembled WGS sequence"/>
</dbReference>
<proteinExistence type="predicted"/>
<feature type="domain" description="Actin-like protein N-terminal" evidence="1">
    <location>
        <begin position="9"/>
        <end position="162"/>
    </location>
</feature>
<feature type="domain" description="Actin homologue MreB-like C-terminal" evidence="2">
    <location>
        <begin position="187"/>
        <end position="309"/>
    </location>
</feature>
<dbReference type="Gene3D" id="3.30.420.40">
    <property type="match status" value="2"/>
</dbReference>